<keyword evidence="6" id="KW-1185">Reference proteome</keyword>
<name>A0A9P5ASV7_9HYPO</name>
<evidence type="ECO:0000256" key="4">
    <source>
        <dbReference type="SAM" id="MobiDB-lite"/>
    </source>
</evidence>
<dbReference type="Proteomes" id="UP000730481">
    <property type="component" value="Unassembled WGS sequence"/>
</dbReference>
<evidence type="ECO:0000256" key="3">
    <source>
        <dbReference type="ARBA" id="ARBA00022833"/>
    </source>
</evidence>
<gene>
    <name evidence="5" type="ORF">FBEOM_1965</name>
</gene>
<organism evidence="5 6">
    <name type="scientific">Fusarium beomiforme</name>
    <dbReference type="NCBI Taxonomy" id="44412"/>
    <lineage>
        <taxon>Eukaryota</taxon>
        <taxon>Fungi</taxon>
        <taxon>Dikarya</taxon>
        <taxon>Ascomycota</taxon>
        <taxon>Pezizomycotina</taxon>
        <taxon>Sordariomycetes</taxon>
        <taxon>Hypocreomycetidae</taxon>
        <taxon>Hypocreales</taxon>
        <taxon>Nectriaceae</taxon>
        <taxon>Fusarium</taxon>
        <taxon>Fusarium burgessii species complex</taxon>
    </lineage>
</organism>
<accession>A0A9P5ASV7</accession>
<evidence type="ECO:0000313" key="5">
    <source>
        <dbReference type="EMBL" id="KAF4344093.1"/>
    </source>
</evidence>
<reference evidence="5" key="1">
    <citation type="journal article" date="2017" name="Mycologia">
        <title>Fusarium algeriense, sp. nov., a novel toxigenic crown rot pathogen of durum wheat from Algeria is nested in the Fusarium burgessii species complex.</title>
        <authorList>
            <person name="Laraba I."/>
            <person name="Keddad A."/>
            <person name="Boureghda H."/>
            <person name="Abdallah N."/>
            <person name="Vaughan M.M."/>
            <person name="Proctor R.H."/>
            <person name="Busman M."/>
            <person name="O'Donnell K."/>
        </authorList>
    </citation>
    <scope>NUCLEOTIDE SEQUENCE</scope>
    <source>
        <strain evidence="5">NRRL 25174</strain>
    </source>
</reference>
<keyword evidence="2" id="KW-0863">Zinc-finger</keyword>
<feature type="region of interest" description="Disordered" evidence="4">
    <location>
        <begin position="105"/>
        <end position="134"/>
    </location>
</feature>
<evidence type="ECO:0008006" key="7">
    <source>
        <dbReference type="Google" id="ProtNLM"/>
    </source>
</evidence>
<dbReference type="OrthoDB" id="9977870at2759"/>
<keyword evidence="3" id="KW-0862">Zinc</keyword>
<evidence type="ECO:0000313" key="6">
    <source>
        <dbReference type="Proteomes" id="UP000730481"/>
    </source>
</evidence>
<sequence>MPIAYNASWQIAAQYQLEYILEYERENPEQDALPEFIHDLISVRPHLELVAQGIASFNEEGVNARVNKRFSAAEYPLEEAHGSSPSAMASAFEANSPITVAAGTSGELHEHSSATSNAATVASSSDSTGNAPATPLAAAPTRIFVSPSGFAPLDEALQDDSICDIYCDDNAGTPPKSPVVFETSKSNKNKISKVTLDALTFLHPAEVGHILEARAYDDTPSISSQEAVHGTPSKILDTSGDSLYETLSASEVPNFHHDGDEEGLISFDESPSTTFSTSSTIDGVQTPANTVSGVDEEVLGSDLAPGAYLVTQTLLLAAAMNATQTDEASPASPDATTSAAADKIFFAHDAESSAESFMEDAQVTSANSVHEDGNSVKCFKCGKVCVGAAINCPCHHRYCSDCVNDLVKSSIRGSTPFPPVCCELPVPVDINSDVFDEKTLHDYLCKKFEVPGSNGQDGDLPPSAQTEEGSEISLKGFGGEHENENKTRCRVCERVIEKDYSVGVIAAAIGGGNASSVRACSALLNEIHLLR</sequence>
<protein>
    <recommendedName>
        <fullName evidence="7">RING-type domain-containing protein</fullName>
    </recommendedName>
</protein>
<dbReference type="AlphaFoldDB" id="A0A9P5ASV7"/>
<dbReference type="InterPro" id="IPR017907">
    <property type="entry name" value="Znf_RING_CS"/>
</dbReference>
<feature type="compositionally biased region" description="Low complexity" evidence="4">
    <location>
        <begin position="113"/>
        <end position="134"/>
    </location>
</feature>
<comment type="caution">
    <text evidence="5">The sequence shown here is derived from an EMBL/GenBank/DDBJ whole genome shotgun (WGS) entry which is preliminary data.</text>
</comment>
<keyword evidence="1" id="KW-0479">Metal-binding</keyword>
<dbReference type="GO" id="GO:0008270">
    <property type="term" value="F:zinc ion binding"/>
    <property type="evidence" value="ECO:0007669"/>
    <property type="project" value="UniProtKB-KW"/>
</dbReference>
<reference evidence="5" key="2">
    <citation type="submission" date="2020-02" db="EMBL/GenBank/DDBJ databases">
        <title>Identification and distribution of gene clusters putatively required for synthesis of sphingolipid metabolism inhibitors in phylogenetically diverse species of the filamentous fungus Fusarium.</title>
        <authorList>
            <person name="Kim H.-S."/>
            <person name="Busman M."/>
            <person name="Brown D.W."/>
            <person name="Divon H."/>
            <person name="Uhlig S."/>
            <person name="Proctor R.H."/>
        </authorList>
    </citation>
    <scope>NUCLEOTIDE SEQUENCE</scope>
    <source>
        <strain evidence="5">NRRL 25174</strain>
    </source>
</reference>
<evidence type="ECO:0000256" key="1">
    <source>
        <dbReference type="ARBA" id="ARBA00022723"/>
    </source>
</evidence>
<proteinExistence type="predicted"/>
<evidence type="ECO:0000256" key="2">
    <source>
        <dbReference type="ARBA" id="ARBA00022771"/>
    </source>
</evidence>
<feature type="region of interest" description="Disordered" evidence="4">
    <location>
        <begin position="454"/>
        <end position="482"/>
    </location>
</feature>
<dbReference type="PROSITE" id="PS00518">
    <property type="entry name" value="ZF_RING_1"/>
    <property type="match status" value="1"/>
</dbReference>
<dbReference type="EMBL" id="PVQB02000065">
    <property type="protein sequence ID" value="KAF4344093.1"/>
    <property type="molecule type" value="Genomic_DNA"/>
</dbReference>